<keyword evidence="4" id="KW-0233">DNA recombination</keyword>
<dbReference type="InterPro" id="IPR010998">
    <property type="entry name" value="Integrase_recombinase_N"/>
</dbReference>
<dbReference type="Pfam" id="PF14657">
    <property type="entry name" value="Arm-DNA-bind_4"/>
    <property type="match status" value="1"/>
</dbReference>
<evidence type="ECO:0000256" key="1">
    <source>
        <dbReference type="ARBA" id="ARBA00008857"/>
    </source>
</evidence>
<comment type="caution">
    <text evidence="8">The sequence shown here is derived from an EMBL/GenBank/DDBJ whole genome shotgun (WGS) entry which is preliminary data.</text>
</comment>
<evidence type="ECO:0000259" key="6">
    <source>
        <dbReference type="PROSITE" id="PS51898"/>
    </source>
</evidence>
<feature type="domain" description="Core-binding (CB)" evidence="7">
    <location>
        <begin position="62"/>
        <end position="145"/>
    </location>
</feature>
<evidence type="ECO:0000256" key="5">
    <source>
        <dbReference type="PROSITE-ProRule" id="PRU01248"/>
    </source>
</evidence>
<dbReference type="Gene3D" id="1.10.443.10">
    <property type="entry name" value="Intergrase catalytic core"/>
    <property type="match status" value="1"/>
</dbReference>
<dbReference type="PROSITE" id="PS51898">
    <property type="entry name" value="TYR_RECOMBINASE"/>
    <property type="match status" value="1"/>
</dbReference>
<evidence type="ECO:0000313" key="9">
    <source>
        <dbReference type="Proteomes" id="UP000239759"/>
    </source>
</evidence>
<evidence type="ECO:0000256" key="4">
    <source>
        <dbReference type="ARBA" id="ARBA00023172"/>
    </source>
</evidence>
<dbReference type="InterPro" id="IPR004107">
    <property type="entry name" value="Integrase_SAM-like_N"/>
</dbReference>
<dbReference type="InterPro" id="IPR028259">
    <property type="entry name" value="AP2-like_int_N"/>
</dbReference>
<dbReference type="InterPro" id="IPR013762">
    <property type="entry name" value="Integrase-like_cat_sf"/>
</dbReference>
<dbReference type="Proteomes" id="UP000239759">
    <property type="component" value="Unassembled WGS sequence"/>
</dbReference>
<evidence type="ECO:0000259" key="7">
    <source>
        <dbReference type="PROSITE" id="PS51900"/>
    </source>
</evidence>
<dbReference type="PROSITE" id="PS51900">
    <property type="entry name" value="CB"/>
    <property type="match status" value="1"/>
</dbReference>
<dbReference type="InterPro" id="IPR002104">
    <property type="entry name" value="Integrase_catalytic"/>
</dbReference>
<dbReference type="InterPro" id="IPR044068">
    <property type="entry name" value="CB"/>
</dbReference>
<dbReference type="InterPro" id="IPR050090">
    <property type="entry name" value="Tyrosine_recombinase_XerCD"/>
</dbReference>
<dbReference type="GO" id="GO:0006310">
    <property type="term" value="P:DNA recombination"/>
    <property type="evidence" value="ECO:0007669"/>
    <property type="project" value="UniProtKB-KW"/>
</dbReference>
<dbReference type="GO" id="GO:0003677">
    <property type="term" value="F:DNA binding"/>
    <property type="evidence" value="ECO:0007669"/>
    <property type="project" value="UniProtKB-UniRule"/>
</dbReference>
<dbReference type="GO" id="GO:0015074">
    <property type="term" value="P:DNA integration"/>
    <property type="evidence" value="ECO:0007669"/>
    <property type="project" value="UniProtKB-KW"/>
</dbReference>
<dbReference type="RefSeq" id="WP_104031944.1">
    <property type="nucleotide sequence ID" value="NZ_JARMFH010000019.1"/>
</dbReference>
<evidence type="ECO:0000256" key="3">
    <source>
        <dbReference type="ARBA" id="ARBA00023125"/>
    </source>
</evidence>
<dbReference type="PANTHER" id="PTHR30349">
    <property type="entry name" value="PHAGE INTEGRASE-RELATED"/>
    <property type="match status" value="1"/>
</dbReference>
<proteinExistence type="inferred from homology"/>
<protein>
    <submittedName>
        <fullName evidence="8">Site-specific integrase</fullName>
    </submittedName>
</protein>
<dbReference type="InterPro" id="IPR011010">
    <property type="entry name" value="DNA_brk_join_enz"/>
</dbReference>
<accession>A0AAP8U519</accession>
<reference evidence="8 9" key="1">
    <citation type="submission" date="2018-02" db="EMBL/GenBank/DDBJ databases">
        <title>Comparative analysis of genomes of three Brevibacillus laterosporus strains producers of potent antimicrobials isolated from silage.</title>
        <authorList>
            <person name="Kojic M."/>
            <person name="Miljkovic M."/>
            <person name="Studholme D."/>
            <person name="Filipic B."/>
        </authorList>
    </citation>
    <scope>NUCLEOTIDE SEQUENCE [LARGE SCALE GENOMIC DNA]</scope>
    <source>
        <strain evidence="8 9">BGSP11</strain>
    </source>
</reference>
<dbReference type="EMBL" id="PRKQ01000012">
    <property type="protein sequence ID" value="PPB02435.1"/>
    <property type="molecule type" value="Genomic_DNA"/>
</dbReference>
<name>A0AAP8U519_BRELA</name>
<dbReference type="Gene3D" id="1.10.150.130">
    <property type="match status" value="1"/>
</dbReference>
<evidence type="ECO:0000313" key="8">
    <source>
        <dbReference type="EMBL" id="PPB02435.1"/>
    </source>
</evidence>
<evidence type="ECO:0000256" key="2">
    <source>
        <dbReference type="ARBA" id="ARBA00022908"/>
    </source>
</evidence>
<organism evidence="8 9">
    <name type="scientific">Brevibacillus laterosporus</name>
    <name type="common">Bacillus laterosporus</name>
    <dbReference type="NCBI Taxonomy" id="1465"/>
    <lineage>
        <taxon>Bacteria</taxon>
        <taxon>Bacillati</taxon>
        <taxon>Bacillota</taxon>
        <taxon>Bacilli</taxon>
        <taxon>Bacillales</taxon>
        <taxon>Paenibacillaceae</taxon>
        <taxon>Brevibacillus</taxon>
    </lineage>
</organism>
<dbReference type="Pfam" id="PF00589">
    <property type="entry name" value="Phage_integrase"/>
    <property type="match status" value="1"/>
</dbReference>
<comment type="similarity">
    <text evidence="1">Belongs to the 'phage' integrase family.</text>
</comment>
<dbReference type="PANTHER" id="PTHR30349:SF64">
    <property type="entry name" value="PROPHAGE INTEGRASE INTD-RELATED"/>
    <property type="match status" value="1"/>
</dbReference>
<feature type="domain" description="Tyr recombinase" evidence="6">
    <location>
        <begin position="166"/>
        <end position="367"/>
    </location>
</feature>
<keyword evidence="3 5" id="KW-0238">DNA-binding</keyword>
<dbReference type="AlphaFoldDB" id="A0AAP8U519"/>
<keyword evidence="2" id="KW-0229">DNA integration</keyword>
<gene>
    <name evidence="8" type="ORF">C4A77_11960</name>
</gene>
<sequence length="381" mass="44665">MKGYFRKRGNTWSFTVDIGRKPDGSREQKTKGGFKTKKEAEKACAELITLIGRNNYIEPSKKAISDLMLEWLDYQLKATLRLSTYENYSKAILKRLIPAFGHVKLGELKPVHIQKYYKRLQDENLTPEYITYLHAIMRSFMKYQIRIQNIQSNIFDLVDPPTIRKKEKAVWSIEEINRFLSIAKEEKNHNFYMIYLIAIYTGLRRGEVLALRWKDIDLTNGKLSVCQNLYYSKGGEFHFWEPKTGRSNRLVSIPESLVKELQVHKELQQHHITKVGEIYDDLGLVIANELGVPIHPRSLTDNFRRLIKKSNVTKIRFHDLRHTHATILLQLGEHVKIVSERLGHSDASMTMNVYSHVTRDMQEQTARRFEEAMKLKKLIEF</sequence>
<dbReference type="CDD" id="cd01189">
    <property type="entry name" value="INT_ICEBs1_C_like"/>
    <property type="match status" value="1"/>
</dbReference>
<dbReference type="SUPFAM" id="SSF56349">
    <property type="entry name" value="DNA breaking-rejoining enzymes"/>
    <property type="match status" value="1"/>
</dbReference>
<dbReference type="Pfam" id="PF14659">
    <property type="entry name" value="Phage_int_SAM_3"/>
    <property type="match status" value="1"/>
</dbReference>